<evidence type="ECO:0000313" key="1">
    <source>
        <dbReference type="EMBL" id="ETM35536.1"/>
    </source>
</evidence>
<gene>
    <name evidence="1" type="ORF">L914_17586</name>
</gene>
<feature type="non-terminal residue" evidence="1">
    <location>
        <position position="1"/>
    </location>
</feature>
<dbReference type="AlphaFoldDB" id="W2MGR8"/>
<dbReference type="EMBL" id="KI695496">
    <property type="protein sequence ID" value="ETM35536.1"/>
    <property type="molecule type" value="Genomic_DNA"/>
</dbReference>
<dbReference type="Proteomes" id="UP000054532">
    <property type="component" value="Unassembled WGS sequence"/>
</dbReference>
<sequence>LLHRCAGQPLRCSQHDPLGSGWHVHHVCAHDGGLHRGRVCSVDCVHCSVRDRVRRDAGSSRVGHDGRYLPGRHPCQRFVALHWHELVVQPHRGCVVPLHFRRSGRLRVRSVRGASCYFLPVGSEVGTGDVGQVSRGDPGRVRLTSRKVSNKTLSSLNSCR</sequence>
<protein>
    <submittedName>
        <fullName evidence="1">Uncharacterized protein</fullName>
    </submittedName>
</protein>
<proteinExistence type="predicted"/>
<reference evidence="1" key="1">
    <citation type="submission" date="2013-11" db="EMBL/GenBank/DDBJ databases">
        <title>The Genome Sequence of Phytophthora parasitica IAC_01/95.</title>
        <authorList>
            <consortium name="The Broad Institute Genomics Platform"/>
            <person name="Russ C."/>
            <person name="Tyler B."/>
            <person name="Panabieres F."/>
            <person name="Shan W."/>
            <person name="Tripathy S."/>
            <person name="Grunwald N."/>
            <person name="Machado M."/>
            <person name="Johnson C.S."/>
            <person name="Arredondo F."/>
            <person name="Hong C."/>
            <person name="Coffey M."/>
            <person name="Young S.K."/>
            <person name="Zeng Q."/>
            <person name="Gargeya S."/>
            <person name="Fitzgerald M."/>
            <person name="Abouelleil A."/>
            <person name="Alvarado L."/>
            <person name="Chapman S.B."/>
            <person name="Gainer-Dewar J."/>
            <person name="Goldberg J."/>
            <person name="Griggs A."/>
            <person name="Gujja S."/>
            <person name="Hansen M."/>
            <person name="Howarth C."/>
            <person name="Imamovic A."/>
            <person name="Ireland A."/>
            <person name="Larimer J."/>
            <person name="McCowan C."/>
            <person name="Murphy C."/>
            <person name="Pearson M."/>
            <person name="Poon T.W."/>
            <person name="Priest M."/>
            <person name="Roberts A."/>
            <person name="Saif S."/>
            <person name="Shea T."/>
            <person name="Sykes S."/>
            <person name="Wortman J."/>
            <person name="Nusbaum C."/>
            <person name="Birren B."/>
        </authorList>
    </citation>
    <scope>NUCLEOTIDE SEQUENCE [LARGE SCALE GENOMIC DNA]</scope>
    <source>
        <strain evidence="1">IAC_01/95</strain>
    </source>
</reference>
<accession>W2MGR8</accession>
<name>W2MGR8_PHYNI</name>
<organism evidence="1">
    <name type="scientific">Phytophthora nicotianae</name>
    <name type="common">Potato buckeye rot agent</name>
    <name type="synonym">Phytophthora parasitica</name>
    <dbReference type="NCBI Taxonomy" id="4792"/>
    <lineage>
        <taxon>Eukaryota</taxon>
        <taxon>Sar</taxon>
        <taxon>Stramenopiles</taxon>
        <taxon>Oomycota</taxon>
        <taxon>Peronosporomycetes</taxon>
        <taxon>Peronosporales</taxon>
        <taxon>Peronosporaceae</taxon>
        <taxon>Phytophthora</taxon>
    </lineage>
</organism>